<dbReference type="OrthoDB" id="4393730at2"/>
<sequence>MSTLLLNRVAEIYSSPSGLYGSGLLLGDGYILTARHVLVSVDDPRAILKAKIYVRTVEMRNNKIQMALAEPEWPSRKELADFDAARDCDVALIRIRAELLNAGGLRLWKRPLMRLLGNGTEADGDPPSVARVSAVGFPVFRDSGVRGRDTKQLTGICQTGDYLVSNAIGIQEARLDRLQEDPRLAAALDWSGMSGSAVFSDEENAEDSIPELIGIFTISVRNWPYEFKAVRLDPMLRDPQASAILKRAVSRDKSRATQVDVSAVLGDGNATPPGAVLEPPAILNRVCLLDRSRQEADVILRYSDAKRGLSNDASGSPRPKPLVLVLPGADRPEHAPDLLIERLSNYTMCQKIAWPGDTVAAANIVWGSPADTADEAARYMRMQLWNAMQQPWDDEPLDEDQFVEQCIELWRDQTRPRLFWSSDLTQSALGRPSAAALRIRSMMAALMRAIERPADAERRILRRARLLGRAACLLDARDGGCQRVVMRETDGHERVERRIAIRVPPAALHGRGGA</sequence>
<evidence type="ECO:0000313" key="2">
    <source>
        <dbReference type="Proteomes" id="UP000036959"/>
    </source>
</evidence>
<protein>
    <recommendedName>
        <fullName evidence="3">Trypsin-like peptidase domain-containing protein</fullName>
    </recommendedName>
</protein>
<dbReference type="Proteomes" id="UP000036959">
    <property type="component" value="Unassembled WGS sequence"/>
</dbReference>
<evidence type="ECO:0008006" key="3">
    <source>
        <dbReference type="Google" id="ProtNLM"/>
    </source>
</evidence>
<gene>
    <name evidence="1" type="ORF">BVER_03230c</name>
</gene>
<proteinExistence type="predicted"/>
<dbReference type="EMBL" id="LFJJ01000127">
    <property type="protein sequence ID" value="KND59468.1"/>
    <property type="molecule type" value="Genomic_DNA"/>
</dbReference>
<name>A0A0L0MAS5_9BURK</name>
<reference evidence="2" key="1">
    <citation type="submission" date="2015-06" db="EMBL/GenBank/DDBJ databases">
        <title>Comparative genomics of Burkholderia leaf nodule symbionts.</title>
        <authorList>
            <person name="Carlier A."/>
            <person name="Eberl L."/>
            <person name="Pinto-Carbo M."/>
        </authorList>
    </citation>
    <scope>NUCLEOTIDE SEQUENCE [LARGE SCALE GENOMIC DNA]</scope>
    <source>
        <strain evidence="2">UZHbot4</strain>
    </source>
</reference>
<comment type="caution">
    <text evidence="1">The sequence shown here is derived from an EMBL/GenBank/DDBJ whole genome shotgun (WGS) entry which is preliminary data.</text>
</comment>
<dbReference type="RefSeq" id="WP_083452263.1">
    <property type="nucleotide sequence ID" value="NZ_LFJJ01000127.1"/>
</dbReference>
<accession>A0A0L0MAS5</accession>
<dbReference type="InterPro" id="IPR009003">
    <property type="entry name" value="Peptidase_S1_PA"/>
</dbReference>
<dbReference type="PATRIC" id="fig|242163.4.peg.1047"/>
<dbReference type="SUPFAM" id="SSF50494">
    <property type="entry name" value="Trypsin-like serine proteases"/>
    <property type="match status" value="1"/>
</dbReference>
<keyword evidence="2" id="KW-1185">Reference proteome</keyword>
<dbReference type="Pfam" id="PF13365">
    <property type="entry name" value="Trypsin_2"/>
    <property type="match status" value="1"/>
</dbReference>
<evidence type="ECO:0000313" key="1">
    <source>
        <dbReference type="EMBL" id="KND59468.1"/>
    </source>
</evidence>
<dbReference type="AlphaFoldDB" id="A0A0L0MAS5"/>
<organism evidence="1 2">
    <name type="scientific">Candidatus Burkholderia verschuerenii</name>
    <dbReference type="NCBI Taxonomy" id="242163"/>
    <lineage>
        <taxon>Bacteria</taxon>
        <taxon>Pseudomonadati</taxon>
        <taxon>Pseudomonadota</taxon>
        <taxon>Betaproteobacteria</taxon>
        <taxon>Burkholderiales</taxon>
        <taxon>Burkholderiaceae</taxon>
        <taxon>Burkholderia</taxon>
    </lineage>
</organism>